<evidence type="ECO:0000313" key="2">
    <source>
        <dbReference type="EMBL" id="AFU58011.1"/>
    </source>
</evidence>
<accession>K0I9K0</accession>
<gene>
    <name evidence="2" type="ordered locus">Ngar_c10690</name>
</gene>
<feature type="region of interest" description="Disordered" evidence="1">
    <location>
        <begin position="141"/>
        <end position="166"/>
    </location>
</feature>
<reference evidence="2 3" key="1">
    <citation type="journal article" date="2012" name="Environ. Microbiol.">
        <title>The genome of the ammonia-oxidizing Candidatus Nitrososphaera gargensis: insights into metabolic versatility and environmental adaptations.</title>
        <authorList>
            <person name="Spang A."/>
            <person name="Poehlein A."/>
            <person name="Offre P."/>
            <person name="Zumbragel S."/>
            <person name="Haider S."/>
            <person name="Rychlik N."/>
            <person name="Nowka B."/>
            <person name="Schmeisser C."/>
            <person name="Lebedeva E.V."/>
            <person name="Rattei T."/>
            <person name="Bohm C."/>
            <person name="Schmid M."/>
            <person name="Galushko A."/>
            <person name="Hatzenpichler R."/>
            <person name="Weinmaier T."/>
            <person name="Daniel R."/>
            <person name="Schleper C."/>
            <person name="Spieck E."/>
            <person name="Streit W."/>
            <person name="Wagner M."/>
        </authorList>
    </citation>
    <scope>NUCLEOTIDE SEQUENCE [LARGE SCALE GENOMIC DNA]</scope>
    <source>
        <strain evidence="3">Ga9.2</strain>
    </source>
</reference>
<dbReference type="InterPro" id="IPR011094">
    <property type="entry name" value="Uncharacterised_LppY/LpqO"/>
</dbReference>
<proteinExistence type="predicted"/>
<dbReference type="BioCyc" id="CNIT1237085:G1324-1067-MONOMER"/>
<sequence length="166" mass="17377">MEVTDNATGANISNLLVINPIFEFTPVSGTNTSGTGNSTEDGATSNQTTTTTTGTSQRQEGNATTSAAGQGIVYGFAEIGGPEDQIPSLMRILSNSTWNVVAVHNHVTMESPKMMFVHAVGVSDIDTLTSEAKSILDGMAARQRTTTAGETTRSEMRGESNQTLSS</sequence>
<feature type="region of interest" description="Disordered" evidence="1">
    <location>
        <begin position="29"/>
        <end position="66"/>
    </location>
</feature>
<dbReference type="KEGG" id="nga:Ngar_c10690"/>
<keyword evidence="3" id="KW-1185">Reference proteome</keyword>
<dbReference type="InParanoid" id="K0I9K0"/>
<feature type="compositionally biased region" description="Polar residues" evidence="1">
    <location>
        <begin position="56"/>
        <end position="66"/>
    </location>
</feature>
<name>K0I9K0_NITGG</name>
<dbReference type="Proteomes" id="UP000008037">
    <property type="component" value="Chromosome"/>
</dbReference>
<organism evidence="2 3">
    <name type="scientific">Nitrososphaera gargensis (strain Ga9.2)</name>
    <dbReference type="NCBI Taxonomy" id="1237085"/>
    <lineage>
        <taxon>Archaea</taxon>
        <taxon>Nitrososphaerota</taxon>
        <taxon>Nitrososphaeria</taxon>
        <taxon>Nitrososphaerales</taxon>
        <taxon>Nitrososphaeraceae</taxon>
        <taxon>Nitrososphaera</taxon>
    </lineage>
</organism>
<feature type="compositionally biased region" description="Low complexity" evidence="1">
    <location>
        <begin position="29"/>
        <end position="39"/>
    </location>
</feature>
<dbReference type="Pfam" id="PF07485">
    <property type="entry name" value="DUF1529"/>
    <property type="match status" value="1"/>
</dbReference>
<dbReference type="AlphaFoldDB" id="K0I9K0"/>
<protein>
    <submittedName>
        <fullName evidence="2">Uncharacterized protein</fullName>
    </submittedName>
</protein>
<evidence type="ECO:0000313" key="3">
    <source>
        <dbReference type="Proteomes" id="UP000008037"/>
    </source>
</evidence>
<dbReference type="HOGENOM" id="CLU_1599070_0_0_2"/>
<dbReference type="EMBL" id="CP002408">
    <property type="protein sequence ID" value="AFU58011.1"/>
    <property type="molecule type" value="Genomic_DNA"/>
</dbReference>
<evidence type="ECO:0000256" key="1">
    <source>
        <dbReference type="SAM" id="MobiDB-lite"/>
    </source>
</evidence>